<dbReference type="Proteomes" id="UP000694546">
    <property type="component" value="Chromosome 8"/>
</dbReference>
<evidence type="ECO:0000313" key="14">
    <source>
        <dbReference type="Ensembl" id="ENSGMOP00000050176.1"/>
    </source>
</evidence>
<reference evidence="14" key="2">
    <citation type="submission" date="2025-09" db="UniProtKB">
        <authorList>
            <consortium name="Ensembl"/>
        </authorList>
    </citation>
    <scope>IDENTIFICATION</scope>
</reference>
<dbReference type="FunFam" id="3.30.160.60:FF:000912">
    <property type="entry name" value="Zinc finger protein 660"/>
    <property type="match status" value="1"/>
</dbReference>
<proteinExistence type="inferred from homology"/>
<dbReference type="GO" id="GO:0000978">
    <property type="term" value="F:RNA polymerase II cis-regulatory region sequence-specific DNA binding"/>
    <property type="evidence" value="ECO:0007669"/>
    <property type="project" value="TreeGrafter"/>
</dbReference>
<dbReference type="FunFam" id="3.30.160.60:FF:000744">
    <property type="entry name" value="zinc finger E-box-binding homeobox 1"/>
    <property type="match status" value="2"/>
</dbReference>
<comment type="subcellular location">
    <subcellularLocation>
        <location evidence="2">Nucleus</location>
    </subcellularLocation>
</comment>
<feature type="domain" description="C2H2-type" evidence="13">
    <location>
        <begin position="198"/>
        <end position="220"/>
    </location>
</feature>
<dbReference type="InterPro" id="IPR036236">
    <property type="entry name" value="Znf_C2H2_sf"/>
</dbReference>
<dbReference type="GO" id="GO:0005634">
    <property type="term" value="C:nucleus"/>
    <property type="evidence" value="ECO:0007669"/>
    <property type="project" value="UniProtKB-SubCell"/>
</dbReference>
<evidence type="ECO:0000256" key="7">
    <source>
        <dbReference type="ARBA" id="ARBA00022833"/>
    </source>
</evidence>
<evidence type="ECO:0000256" key="9">
    <source>
        <dbReference type="ARBA" id="ARBA00023125"/>
    </source>
</evidence>
<dbReference type="FunFam" id="3.30.160.60:FF:001498">
    <property type="entry name" value="Zinc finger protein 404"/>
    <property type="match status" value="1"/>
</dbReference>
<keyword evidence="9" id="KW-0238">DNA-binding</keyword>
<dbReference type="FunFam" id="3.30.160.60:FF:000363">
    <property type="entry name" value="Zinc finger protein 239"/>
    <property type="match status" value="1"/>
</dbReference>
<evidence type="ECO:0000256" key="4">
    <source>
        <dbReference type="ARBA" id="ARBA00022723"/>
    </source>
</evidence>
<dbReference type="Ensembl" id="ENSGMOT00000059110.1">
    <property type="protein sequence ID" value="ENSGMOP00000050176.1"/>
    <property type="gene ID" value="ENSGMOG00000018506.2"/>
</dbReference>
<dbReference type="GO" id="GO:0001228">
    <property type="term" value="F:DNA-binding transcription activator activity, RNA polymerase II-specific"/>
    <property type="evidence" value="ECO:0007669"/>
    <property type="project" value="TreeGrafter"/>
</dbReference>
<sequence>MRLESTGFKVEIKVSPTEYILSAFSSAILKPLCGASLMKEAPQVPPMCTGSTILPSNTSTEFPYLSGEGEGEGEAMQCRRLIQAGLLPTDLQRWNSVGNFFGDNAPSRKPSMAGKMARGWRANQKPPQSSHSHFLHRTQKPYKCQECGKSFTQRTRLNSHQSVHTGERPFSCQICGKLFSRQDNCVRHERFHSGIKPYRCETCGKCFTALSNVKIHQEIHRRGGFACLYCGKNFSRRAHLERHKLIHTGEKPYVCELCGRRFNQKSSVKEHMKIHQKGRLLMCGSNVHNLRPTGMSANFNCMPWQPHWARRNPSFEPAKPKKCFVCPFCCKVFERSGHLERHVRIHTGEKPYGCQICGRAGSASAAGGATRGYICSLCGKAFARLHQFKLHQQSHKRRRAFWCGVCGKSFQCSSHLNIHHRTHTGEKPYGCGQCGKRFTQQSSLRVHQRTHSGERPYSCTQCGKTFILLHHLKRHRIIHAYS</sequence>
<feature type="domain" description="C2H2-type" evidence="13">
    <location>
        <begin position="142"/>
        <end position="169"/>
    </location>
</feature>
<evidence type="ECO:0000256" key="11">
    <source>
        <dbReference type="ARBA" id="ARBA00023242"/>
    </source>
</evidence>
<dbReference type="GO" id="GO:0008270">
    <property type="term" value="F:zinc ion binding"/>
    <property type="evidence" value="ECO:0007669"/>
    <property type="project" value="UniProtKB-KW"/>
</dbReference>
<keyword evidence="8" id="KW-0805">Transcription regulation</keyword>
<keyword evidence="5" id="KW-0677">Repeat</keyword>
<name>A0A8C5BS22_GADMO</name>
<feature type="domain" description="C2H2-type" evidence="13">
    <location>
        <begin position="457"/>
        <end position="482"/>
    </location>
</feature>
<feature type="domain" description="C2H2-type" evidence="13">
    <location>
        <begin position="253"/>
        <end position="280"/>
    </location>
</feature>
<evidence type="ECO:0000256" key="8">
    <source>
        <dbReference type="ARBA" id="ARBA00023015"/>
    </source>
</evidence>
<comment type="similarity">
    <text evidence="3">Belongs to the krueppel C2H2-type zinc-finger protein family.</text>
</comment>
<dbReference type="SUPFAM" id="SSF57667">
    <property type="entry name" value="beta-beta-alpha zinc fingers"/>
    <property type="match status" value="6"/>
</dbReference>
<evidence type="ECO:0000256" key="1">
    <source>
        <dbReference type="ARBA" id="ARBA00003767"/>
    </source>
</evidence>
<evidence type="ECO:0000256" key="5">
    <source>
        <dbReference type="ARBA" id="ARBA00022737"/>
    </source>
</evidence>
<dbReference type="PANTHER" id="PTHR24393:SF34">
    <property type="entry name" value="PR_SET DOMAIN 13"/>
    <property type="match status" value="1"/>
</dbReference>
<dbReference type="FunFam" id="3.30.160.60:FF:000414">
    <property type="entry name" value="Zinc finger protein 398"/>
    <property type="match status" value="1"/>
</dbReference>
<evidence type="ECO:0000259" key="13">
    <source>
        <dbReference type="PROSITE" id="PS50157"/>
    </source>
</evidence>
<dbReference type="PANTHER" id="PTHR24393">
    <property type="entry name" value="ZINC FINGER PROTEIN"/>
    <property type="match status" value="1"/>
</dbReference>
<dbReference type="GO" id="GO:0045596">
    <property type="term" value="P:negative regulation of cell differentiation"/>
    <property type="evidence" value="ECO:0007669"/>
    <property type="project" value="UniProtKB-ARBA"/>
</dbReference>
<evidence type="ECO:0000256" key="12">
    <source>
        <dbReference type="PROSITE-ProRule" id="PRU00042"/>
    </source>
</evidence>
<dbReference type="SMART" id="SM00355">
    <property type="entry name" value="ZnF_C2H2"/>
    <property type="match status" value="10"/>
</dbReference>
<accession>A0A8C5BS22</accession>
<evidence type="ECO:0000256" key="6">
    <source>
        <dbReference type="ARBA" id="ARBA00022771"/>
    </source>
</evidence>
<feature type="domain" description="C2H2-type" evidence="13">
    <location>
        <begin position="324"/>
        <end position="351"/>
    </location>
</feature>
<keyword evidence="6 12" id="KW-0863">Zinc-finger</keyword>
<reference evidence="14" key="1">
    <citation type="submission" date="2025-08" db="UniProtKB">
        <authorList>
            <consortium name="Ensembl"/>
        </authorList>
    </citation>
    <scope>IDENTIFICATION</scope>
</reference>
<feature type="domain" description="C2H2-type" evidence="13">
    <location>
        <begin position="401"/>
        <end position="428"/>
    </location>
</feature>
<comment type="function">
    <text evidence="1">May be involved in transcriptional regulation.</text>
</comment>
<feature type="domain" description="C2H2-type" evidence="13">
    <location>
        <begin position="373"/>
        <end position="400"/>
    </location>
</feature>
<dbReference type="InterPro" id="IPR013087">
    <property type="entry name" value="Znf_C2H2_type"/>
</dbReference>
<feature type="domain" description="C2H2-type" evidence="13">
    <location>
        <begin position="429"/>
        <end position="456"/>
    </location>
</feature>
<dbReference type="AlphaFoldDB" id="A0A8C5BS22"/>
<organism evidence="14 15">
    <name type="scientific">Gadus morhua</name>
    <name type="common">Atlantic cod</name>
    <dbReference type="NCBI Taxonomy" id="8049"/>
    <lineage>
        <taxon>Eukaryota</taxon>
        <taxon>Metazoa</taxon>
        <taxon>Chordata</taxon>
        <taxon>Craniata</taxon>
        <taxon>Vertebrata</taxon>
        <taxon>Euteleostomi</taxon>
        <taxon>Actinopterygii</taxon>
        <taxon>Neopterygii</taxon>
        <taxon>Teleostei</taxon>
        <taxon>Neoteleostei</taxon>
        <taxon>Acanthomorphata</taxon>
        <taxon>Zeiogadaria</taxon>
        <taxon>Gadariae</taxon>
        <taxon>Gadiformes</taxon>
        <taxon>Gadoidei</taxon>
        <taxon>Gadidae</taxon>
        <taxon>Gadus</taxon>
    </lineage>
</organism>
<keyword evidence="11" id="KW-0539">Nucleus</keyword>
<feature type="domain" description="C2H2-type" evidence="13">
    <location>
        <begin position="170"/>
        <end position="197"/>
    </location>
</feature>
<dbReference type="FunFam" id="3.30.160.60:FF:000688">
    <property type="entry name" value="zinc finger protein 197 isoform X1"/>
    <property type="match status" value="1"/>
</dbReference>
<dbReference type="Gene3D" id="3.30.160.60">
    <property type="entry name" value="Classic Zinc Finger"/>
    <property type="match status" value="10"/>
</dbReference>
<evidence type="ECO:0000313" key="15">
    <source>
        <dbReference type="Proteomes" id="UP000694546"/>
    </source>
</evidence>
<dbReference type="FunFam" id="3.30.160.60:FF:001442">
    <property type="entry name" value="zinc finger protein 696"/>
    <property type="match status" value="1"/>
</dbReference>
<keyword evidence="7" id="KW-0862">Zinc</keyword>
<dbReference type="PROSITE" id="PS00028">
    <property type="entry name" value="ZINC_FINGER_C2H2_1"/>
    <property type="match status" value="9"/>
</dbReference>
<protein>
    <recommendedName>
        <fullName evidence="13">C2H2-type domain-containing protein</fullName>
    </recommendedName>
</protein>
<dbReference type="GeneTree" id="ENSGT01150000286944"/>
<keyword evidence="15" id="KW-1185">Reference proteome</keyword>
<feature type="domain" description="C2H2-type" evidence="13">
    <location>
        <begin position="225"/>
        <end position="252"/>
    </location>
</feature>
<keyword evidence="10" id="KW-0804">Transcription</keyword>
<evidence type="ECO:0000256" key="10">
    <source>
        <dbReference type="ARBA" id="ARBA00023163"/>
    </source>
</evidence>
<evidence type="ECO:0000256" key="3">
    <source>
        <dbReference type="ARBA" id="ARBA00006991"/>
    </source>
</evidence>
<keyword evidence="4" id="KW-0479">Metal-binding</keyword>
<evidence type="ECO:0000256" key="2">
    <source>
        <dbReference type="ARBA" id="ARBA00004123"/>
    </source>
</evidence>
<dbReference type="Pfam" id="PF00096">
    <property type="entry name" value="zf-C2H2"/>
    <property type="match status" value="8"/>
</dbReference>
<dbReference type="PROSITE" id="PS50157">
    <property type="entry name" value="ZINC_FINGER_C2H2_2"/>
    <property type="match status" value="10"/>
</dbReference>
<dbReference type="FunFam" id="3.30.160.60:FF:002716">
    <property type="entry name" value="Zinc finger protein 212"/>
    <property type="match status" value="1"/>
</dbReference>